<evidence type="ECO:0000256" key="4">
    <source>
        <dbReference type="ARBA" id="ARBA00022679"/>
    </source>
</evidence>
<evidence type="ECO:0000313" key="13">
    <source>
        <dbReference type="EMBL" id="MFC4243208.1"/>
    </source>
</evidence>
<evidence type="ECO:0000313" key="14">
    <source>
        <dbReference type="Proteomes" id="UP001595900"/>
    </source>
</evidence>
<dbReference type="PANTHER" id="PTHR32282:SF33">
    <property type="entry name" value="PEPTIDOGLYCAN GLYCOSYLTRANSFERASE"/>
    <property type="match status" value="1"/>
</dbReference>
<sequence>MRVLRRMTVLVVFVATSAVAGVLVAALVAPFAAIAAEGSDGAMKTYFALPNYLQIDTPQQVSTLYATKAGRAVPIASFYAEDRVDVTAGQMSSWVKAAAVDTEDPRFYSEGGVDVIGTLRGALATALGHGDDVQGGSSITQQYVKNVLVQQCESPSSTSQLRACYQKAAGVTPARKLQEIRYASALSKTYTKSQILTGYLNIVGLGGTTYGVQAGAEYYFDTDAAHLTLPEAATLVAILNNPSNLRIDEPKNSANGAANGYQLTLRRRNYVLQRMYLHHSITLAERNGAEKAPISPRVTPLTSGCAAAATYDAAYYCSYVRDELENDPAFGKTSADRITALDTEGLKIYTPLRLGLQSSAQAALSGYVPATEPGVDLGGTNITVQPGTGRIITMVQNTGYSNSGSAGQTSVNYNTDKQFGGSTGFQTGSTFKAFTLAAWLEAGHTLEQAVSTAQHQFPFSDFTNSCEDIGGGEWQISNADPAAPELTVLQATAQSVNTAFAQMGTQLDLCSIYDAAKAMGVHLADPSGTFQEFPSMILGVNAISPLTMAGAYAGFADNGTVCTPVAVSKIVNAKGKSVSFTPSKCTQAIPANIAAGVQYALRGVLEPGGTGATANPYDGIPHFAKTGTTDYDEQNWLIASTTNYTNATWVGNVKGQVDLTNWPMLGGTTGYDAKFAIGKALLPALDAKLGGSALPDPEPALVGTAPSPAHASNPTTASPSSPAPKSSTTPAPTPTSTPTSTATH</sequence>
<dbReference type="GO" id="GO:0016757">
    <property type="term" value="F:glycosyltransferase activity"/>
    <property type="evidence" value="ECO:0007669"/>
    <property type="project" value="UniProtKB-KW"/>
</dbReference>
<name>A0ABV8Q6H4_9MICO</name>
<dbReference type="InterPro" id="IPR050396">
    <property type="entry name" value="Glycosyltr_51/Transpeptidase"/>
</dbReference>
<organism evidence="13 14">
    <name type="scientific">Gryllotalpicola reticulitermitis</name>
    <dbReference type="NCBI Taxonomy" id="1184153"/>
    <lineage>
        <taxon>Bacteria</taxon>
        <taxon>Bacillati</taxon>
        <taxon>Actinomycetota</taxon>
        <taxon>Actinomycetes</taxon>
        <taxon>Micrococcales</taxon>
        <taxon>Microbacteriaceae</taxon>
        <taxon>Gryllotalpicola</taxon>
    </lineage>
</organism>
<reference evidence="14" key="1">
    <citation type="journal article" date="2019" name="Int. J. Syst. Evol. Microbiol.">
        <title>The Global Catalogue of Microorganisms (GCM) 10K type strain sequencing project: providing services to taxonomists for standard genome sequencing and annotation.</title>
        <authorList>
            <consortium name="The Broad Institute Genomics Platform"/>
            <consortium name="The Broad Institute Genome Sequencing Center for Infectious Disease"/>
            <person name="Wu L."/>
            <person name="Ma J."/>
        </authorList>
    </citation>
    <scope>NUCLEOTIDE SEQUENCE [LARGE SCALE GENOMIC DNA]</scope>
    <source>
        <strain evidence="14">CGMCC 1.10363</strain>
    </source>
</reference>
<evidence type="ECO:0000256" key="1">
    <source>
        <dbReference type="ARBA" id="ARBA00022645"/>
    </source>
</evidence>
<keyword evidence="14" id="KW-1185">Reference proteome</keyword>
<accession>A0ABV8Q6H4</accession>
<comment type="caution">
    <text evidence="13">The sequence shown here is derived from an EMBL/GenBank/DDBJ whole genome shotgun (WGS) entry which is preliminary data.</text>
</comment>
<dbReference type="Proteomes" id="UP001595900">
    <property type="component" value="Unassembled WGS sequence"/>
</dbReference>
<evidence type="ECO:0000256" key="5">
    <source>
        <dbReference type="ARBA" id="ARBA00022801"/>
    </source>
</evidence>
<evidence type="ECO:0000256" key="2">
    <source>
        <dbReference type="ARBA" id="ARBA00022670"/>
    </source>
</evidence>
<feature type="domain" description="Penicillin-binding protein transpeptidase" evidence="11">
    <location>
        <begin position="383"/>
        <end position="651"/>
    </location>
</feature>
<comment type="catalytic activity">
    <reaction evidence="7">
        <text>Preferential cleavage: (Ac)2-L-Lys-D-Ala-|-D-Ala. Also transpeptidation of peptidyl-alanyl moieties that are N-acyl substituents of D-alanine.</text>
        <dbReference type="EC" id="3.4.16.4"/>
    </reaction>
</comment>
<dbReference type="InterPro" id="IPR001460">
    <property type="entry name" value="PCN-bd_Tpept"/>
</dbReference>
<dbReference type="Pfam" id="PF00912">
    <property type="entry name" value="Transgly"/>
    <property type="match status" value="1"/>
</dbReference>
<gene>
    <name evidence="13" type="ORF">ACFOYW_07465</name>
</gene>
<keyword evidence="2" id="KW-0645">Protease</keyword>
<proteinExistence type="predicted"/>
<keyword evidence="1" id="KW-0121">Carboxypeptidase</keyword>
<keyword evidence="6" id="KW-0511">Multifunctional enzyme</keyword>
<feature type="signal peptide" evidence="10">
    <location>
        <begin position="1"/>
        <end position="35"/>
    </location>
</feature>
<dbReference type="InterPro" id="IPR001264">
    <property type="entry name" value="Glyco_trans_51"/>
</dbReference>
<dbReference type="Gene3D" id="3.40.710.10">
    <property type="entry name" value="DD-peptidase/beta-lactamase superfamily"/>
    <property type="match status" value="1"/>
</dbReference>
<evidence type="ECO:0000259" key="12">
    <source>
        <dbReference type="Pfam" id="PF00912"/>
    </source>
</evidence>
<feature type="region of interest" description="Disordered" evidence="9">
    <location>
        <begin position="696"/>
        <end position="744"/>
    </location>
</feature>
<dbReference type="EC" id="2.4.-.-" evidence="13"/>
<evidence type="ECO:0000256" key="10">
    <source>
        <dbReference type="SAM" id="SignalP"/>
    </source>
</evidence>
<evidence type="ECO:0000256" key="6">
    <source>
        <dbReference type="ARBA" id="ARBA00023268"/>
    </source>
</evidence>
<dbReference type="InterPro" id="IPR012338">
    <property type="entry name" value="Beta-lactam/transpept-like"/>
</dbReference>
<evidence type="ECO:0000256" key="3">
    <source>
        <dbReference type="ARBA" id="ARBA00022676"/>
    </source>
</evidence>
<evidence type="ECO:0000256" key="8">
    <source>
        <dbReference type="ARBA" id="ARBA00049902"/>
    </source>
</evidence>
<evidence type="ECO:0000259" key="11">
    <source>
        <dbReference type="Pfam" id="PF00905"/>
    </source>
</evidence>
<feature type="compositionally biased region" description="Low complexity" evidence="9">
    <location>
        <begin position="704"/>
        <end position="744"/>
    </location>
</feature>
<comment type="catalytic activity">
    <reaction evidence="8">
        <text>[GlcNAc-(1-&gt;4)-Mur2Ac(oyl-L-Ala-gamma-D-Glu-L-Lys-D-Ala-D-Ala)](n)-di-trans,octa-cis-undecaprenyl diphosphate + beta-D-GlcNAc-(1-&gt;4)-Mur2Ac(oyl-L-Ala-gamma-D-Glu-L-Lys-D-Ala-D-Ala)-di-trans,octa-cis-undecaprenyl diphosphate = [GlcNAc-(1-&gt;4)-Mur2Ac(oyl-L-Ala-gamma-D-Glu-L-Lys-D-Ala-D-Ala)](n+1)-di-trans,octa-cis-undecaprenyl diphosphate + di-trans,octa-cis-undecaprenyl diphosphate + H(+)</text>
        <dbReference type="Rhea" id="RHEA:23708"/>
        <dbReference type="Rhea" id="RHEA-COMP:9602"/>
        <dbReference type="Rhea" id="RHEA-COMP:9603"/>
        <dbReference type="ChEBI" id="CHEBI:15378"/>
        <dbReference type="ChEBI" id="CHEBI:58405"/>
        <dbReference type="ChEBI" id="CHEBI:60033"/>
        <dbReference type="ChEBI" id="CHEBI:78435"/>
        <dbReference type="EC" id="2.4.99.28"/>
    </reaction>
</comment>
<feature type="chain" id="PRO_5045927325" evidence="10">
    <location>
        <begin position="36"/>
        <end position="744"/>
    </location>
</feature>
<protein>
    <submittedName>
        <fullName evidence="13">Transglycosylase domain-containing protein</fullName>
        <ecNumber evidence="13">2.4.-.-</ecNumber>
    </submittedName>
</protein>
<dbReference type="EMBL" id="JBHSCN010000005">
    <property type="protein sequence ID" value="MFC4243208.1"/>
    <property type="molecule type" value="Genomic_DNA"/>
</dbReference>
<dbReference type="Gene3D" id="1.10.3810.10">
    <property type="entry name" value="Biosynthetic peptidoglycan transglycosylase-like"/>
    <property type="match status" value="1"/>
</dbReference>
<dbReference type="Pfam" id="PF00905">
    <property type="entry name" value="Transpeptidase"/>
    <property type="match status" value="1"/>
</dbReference>
<dbReference type="SUPFAM" id="SSF53955">
    <property type="entry name" value="Lysozyme-like"/>
    <property type="match status" value="1"/>
</dbReference>
<evidence type="ECO:0000256" key="9">
    <source>
        <dbReference type="SAM" id="MobiDB-lite"/>
    </source>
</evidence>
<dbReference type="InterPro" id="IPR036950">
    <property type="entry name" value="PBP_transglycosylase"/>
</dbReference>
<dbReference type="RefSeq" id="WP_390228219.1">
    <property type="nucleotide sequence ID" value="NZ_JBHSCN010000005.1"/>
</dbReference>
<keyword evidence="10" id="KW-0732">Signal</keyword>
<dbReference type="SUPFAM" id="SSF56601">
    <property type="entry name" value="beta-lactamase/transpeptidase-like"/>
    <property type="match status" value="1"/>
</dbReference>
<dbReference type="InterPro" id="IPR023346">
    <property type="entry name" value="Lysozyme-like_dom_sf"/>
</dbReference>
<dbReference type="PANTHER" id="PTHR32282">
    <property type="entry name" value="BINDING PROTEIN TRANSPEPTIDASE, PUTATIVE-RELATED"/>
    <property type="match status" value="1"/>
</dbReference>
<feature type="domain" description="Glycosyl transferase family 51" evidence="12">
    <location>
        <begin position="75"/>
        <end position="275"/>
    </location>
</feature>
<keyword evidence="3 13" id="KW-0328">Glycosyltransferase</keyword>
<evidence type="ECO:0000256" key="7">
    <source>
        <dbReference type="ARBA" id="ARBA00034000"/>
    </source>
</evidence>
<keyword evidence="4 13" id="KW-0808">Transferase</keyword>
<keyword evidence="5" id="KW-0378">Hydrolase</keyword>